<evidence type="ECO:0000256" key="1">
    <source>
        <dbReference type="ARBA" id="ARBA00004370"/>
    </source>
</evidence>
<dbReference type="InterPro" id="IPR012340">
    <property type="entry name" value="NA-bd_OB-fold"/>
</dbReference>
<dbReference type="InterPro" id="IPR036127">
    <property type="entry name" value="CcmE-like_sf"/>
</dbReference>
<evidence type="ECO:0000256" key="3">
    <source>
        <dbReference type="ARBA" id="ARBA00022748"/>
    </source>
</evidence>
<evidence type="ECO:0000313" key="6">
    <source>
        <dbReference type="Proteomes" id="UP001056035"/>
    </source>
</evidence>
<dbReference type="InterPro" id="IPR004329">
    <property type="entry name" value="CcmE"/>
</dbReference>
<reference evidence="5 6" key="1">
    <citation type="submission" date="2022-06" db="EMBL/GenBank/DDBJ databases">
        <title>Paraconexibacter antarcticus.</title>
        <authorList>
            <person name="Kim C.S."/>
        </authorList>
    </citation>
    <scope>NUCLEOTIDE SEQUENCE [LARGE SCALE GENOMIC DNA]</scope>
    <source>
        <strain evidence="5 6">02-257</strain>
    </source>
</reference>
<proteinExistence type="predicted"/>
<comment type="subcellular location">
    <subcellularLocation>
        <location evidence="1">Membrane</location>
    </subcellularLocation>
</comment>
<sequence length="132" mass="13928">MDPARKRTARLVVALTAAVLLAGALIYTSFSAGDPSVSPSRLASSAVPGKSYQVTGKVADWQKSGSVQHFVLHDRKGSGSVPVVYNGPVPDPFRNGREVIITVRKDGGAFVGEKDSLITKCPSKYNNKATPS</sequence>
<evidence type="ECO:0000313" key="5">
    <source>
        <dbReference type="EMBL" id="UTI66803.1"/>
    </source>
</evidence>
<name>A0ABY5DXP0_9ACTN</name>
<protein>
    <submittedName>
        <fullName evidence="5">Cytochrome c maturation protein CcmE</fullName>
    </submittedName>
</protein>
<dbReference type="Proteomes" id="UP001056035">
    <property type="component" value="Chromosome"/>
</dbReference>
<keyword evidence="2" id="KW-0349">Heme</keyword>
<dbReference type="Gene3D" id="2.40.50.140">
    <property type="entry name" value="Nucleic acid-binding proteins"/>
    <property type="match status" value="1"/>
</dbReference>
<dbReference type="EMBL" id="CP098502">
    <property type="protein sequence ID" value="UTI66803.1"/>
    <property type="molecule type" value="Genomic_DNA"/>
</dbReference>
<dbReference type="Pfam" id="PF03100">
    <property type="entry name" value="CcmE"/>
    <property type="match status" value="1"/>
</dbReference>
<accession>A0ABY5DXP0</accession>
<evidence type="ECO:0000256" key="4">
    <source>
        <dbReference type="ARBA" id="ARBA00023136"/>
    </source>
</evidence>
<keyword evidence="2" id="KW-0479">Metal-binding</keyword>
<evidence type="ECO:0000256" key="2">
    <source>
        <dbReference type="ARBA" id="ARBA00022617"/>
    </source>
</evidence>
<keyword evidence="6" id="KW-1185">Reference proteome</keyword>
<organism evidence="5 6">
    <name type="scientific">Paraconexibacter antarcticus</name>
    <dbReference type="NCBI Taxonomy" id="2949664"/>
    <lineage>
        <taxon>Bacteria</taxon>
        <taxon>Bacillati</taxon>
        <taxon>Actinomycetota</taxon>
        <taxon>Thermoleophilia</taxon>
        <taxon>Solirubrobacterales</taxon>
        <taxon>Paraconexibacteraceae</taxon>
        <taxon>Paraconexibacter</taxon>
    </lineage>
</organism>
<gene>
    <name evidence="5" type="ORF">NBH00_11485</name>
</gene>
<keyword evidence="3" id="KW-0201">Cytochrome c-type biogenesis</keyword>
<keyword evidence="4" id="KW-0472">Membrane</keyword>
<dbReference type="SUPFAM" id="SSF82093">
    <property type="entry name" value="Heme chaperone CcmE"/>
    <property type="match status" value="1"/>
</dbReference>
<dbReference type="RefSeq" id="WP_254573458.1">
    <property type="nucleotide sequence ID" value="NZ_CP098502.1"/>
</dbReference>
<keyword evidence="2" id="KW-0408">Iron</keyword>